<evidence type="ECO:0000313" key="1">
    <source>
        <dbReference type="EMBL" id="PYG86628.1"/>
    </source>
</evidence>
<keyword evidence="2" id="KW-1185">Reference proteome</keyword>
<dbReference type="RefSeq" id="WP_110462840.1">
    <property type="nucleotide sequence ID" value="NZ_QKMR01000018.1"/>
</dbReference>
<dbReference type="AlphaFoldDB" id="A0A318XJJ3"/>
<dbReference type="EMBL" id="QKMR01000018">
    <property type="protein sequence ID" value="PYG86628.1"/>
    <property type="molecule type" value="Genomic_DNA"/>
</dbReference>
<reference evidence="1 2" key="1">
    <citation type="submission" date="2018-06" db="EMBL/GenBank/DDBJ databases">
        <title>Genomic Encyclopedia of Type Strains, Phase I: the one thousand microbial genomes (KMG-I) project.</title>
        <authorList>
            <person name="Kyrpides N."/>
        </authorList>
    </citation>
    <scope>NUCLEOTIDE SEQUENCE [LARGE SCALE GENOMIC DNA]</scope>
    <source>
        <strain evidence="1 2">DSM 19573</strain>
    </source>
</reference>
<proteinExistence type="predicted"/>
<evidence type="ECO:0000313" key="2">
    <source>
        <dbReference type="Proteomes" id="UP000248132"/>
    </source>
</evidence>
<dbReference type="Proteomes" id="UP000248132">
    <property type="component" value="Unassembled WGS sequence"/>
</dbReference>
<accession>A0A318XJJ3</accession>
<sequence length="74" mass="7881">MTSITANGFQTIEFHELCEVNGGSGAWNTLKDLFAALPAPVKPAILIPAAAIVLYEGGKKIGSYVAETVYWSTH</sequence>
<gene>
    <name evidence="1" type="ORF">LY28_02847</name>
</gene>
<comment type="caution">
    <text evidence="1">The sequence shown here is derived from an EMBL/GenBank/DDBJ whole genome shotgun (WGS) entry which is preliminary data.</text>
</comment>
<name>A0A318XJJ3_9FIRM</name>
<protein>
    <submittedName>
        <fullName evidence="1">Uncharacterized protein</fullName>
    </submittedName>
</protein>
<organism evidence="1 2">
    <name type="scientific">Ruminiclostridium sufflavum DSM 19573</name>
    <dbReference type="NCBI Taxonomy" id="1121337"/>
    <lineage>
        <taxon>Bacteria</taxon>
        <taxon>Bacillati</taxon>
        <taxon>Bacillota</taxon>
        <taxon>Clostridia</taxon>
        <taxon>Eubacteriales</taxon>
        <taxon>Oscillospiraceae</taxon>
        <taxon>Ruminiclostridium</taxon>
    </lineage>
</organism>